<evidence type="ECO:0000313" key="2">
    <source>
        <dbReference type="Proteomes" id="UP001560045"/>
    </source>
</evidence>
<comment type="caution">
    <text evidence="1">The sequence shown here is derived from an EMBL/GenBank/DDBJ whole genome shotgun (WGS) entry which is preliminary data.</text>
</comment>
<gene>
    <name evidence="1" type="ORF">ABQ292_22190</name>
</gene>
<protein>
    <submittedName>
        <fullName evidence="1">Uncharacterized protein</fullName>
    </submittedName>
</protein>
<name>A0ABV3XKF7_9ACTN</name>
<accession>A0ABV3XKF7</accession>
<organism evidence="1 2">
    <name type="scientific">Geodermatophilus maliterrae</name>
    <dbReference type="NCBI Taxonomy" id="3162531"/>
    <lineage>
        <taxon>Bacteria</taxon>
        <taxon>Bacillati</taxon>
        <taxon>Actinomycetota</taxon>
        <taxon>Actinomycetes</taxon>
        <taxon>Geodermatophilales</taxon>
        <taxon>Geodermatophilaceae</taxon>
        <taxon>Geodermatophilus</taxon>
    </lineage>
</organism>
<dbReference type="RefSeq" id="WP_369209886.1">
    <property type="nucleotide sequence ID" value="NZ_JBFNXQ010000104.1"/>
</dbReference>
<dbReference type="EMBL" id="JBFNXQ010000104">
    <property type="protein sequence ID" value="MEX5721072.1"/>
    <property type="molecule type" value="Genomic_DNA"/>
</dbReference>
<dbReference type="Proteomes" id="UP001560045">
    <property type="component" value="Unassembled WGS sequence"/>
</dbReference>
<proteinExistence type="predicted"/>
<sequence>MCLVTEDHRRTMEGLARLGIGAFRVYTFDAGNTVDRTGLPPVLVTPRR</sequence>
<reference evidence="1 2" key="1">
    <citation type="submission" date="2024-06" db="EMBL/GenBank/DDBJ databases">
        <title>Draft genome sequence of Geodermatophilus badlandi, a novel member of the Geodermatophilaceae isolated from badland sedimentary rocks in the Red desert, Wyoming, USA.</title>
        <authorList>
            <person name="Ben Tekaya S."/>
            <person name="Nouioui I."/>
            <person name="Flores G.M."/>
            <person name="Shaal M.N."/>
            <person name="Bredoire F."/>
            <person name="Basile F."/>
            <person name="Van Diepen L."/>
            <person name="Ward N.L."/>
        </authorList>
    </citation>
    <scope>NUCLEOTIDE SEQUENCE [LARGE SCALE GENOMIC DNA]</scope>
    <source>
        <strain evidence="1 2">WL48A</strain>
    </source>
</reference>
<keyword evidence="2" id="KW-1185">Reference proteome</keyword>
<evidence type="ECO:0000313" key="1">
    <source>
        <dbReference type="EMBL" id="MEX5721072.1"/>
    </source>
</evidence>